<feature type="transmembrane region" description="Helical" evidence="3">
    <location>
        <begin position="61"/>
        <end position="80"/>
    </location>
</feature>
<proteinExistence type="predicted"/>
<keyword evidence="1" id="KW-0677">Repeat</keyword>
<dbReference type="Pfam" id="PF10947">
    <property type="entry name" value="DUF2628"/>
    <property type="match status" value="1"/>
</dbReference>
<dbReference type="Gene3D" id="1.25.40.20">
    <property type="entry name" value="Ankyrin repeat-containing domain"/>
    <property type="match status" value="1"/>
</dbReference>
<keyword evidence="3" id="KW-0812">Transmembrane</keyword>
<feature type="transmembrane region" description="Helical" evidence="3">
    <location>
        <begin position="86"/>
        <end position="107"/>
    </location>
</feature>
<name>A0ABT9J3E7_9BACL</name>
<evidence type="ECO:0000313" key="5">
    <source>
        <dbReference type="Proteomes" id="UP001231941"/>
    </source>
</evidence>
<dbReference type="PANTHER" id="PTHR24198">
    <property type="entry name" value="ANKYRIN REPEAT AND PROTEIN KINASE DOMAIN-CONTAINING PROTEIN"/>
    <property type="match status" value="1"/>
</dbReference>
<sequence length="644" mass="74095">MSNSRENIDSNDTTSHIHHFTDSKYYMDKWKKWDHPWIFAGFNLSAGILGPLWLSYRRMNLVLFIYFITILVLQCFFVLFNIEYSYLIPIVIHIILFTFGNSIYFNFVKKKMKKMSKQNKYSDFATNLRKAGGISKNGVVVSFFILFTFVWIALSTTSLITSYKAAVQKENSTLFYLEILEENNNKLYDLGVETIDLIIGVDSPQQKINSIMNLEQTIIEYKEQMTIQLEHEILLDELIFEEANDHYISGLNNVLLSINNYLDGNEANNEQIVQNLTQVLIHGDFMYEKIKQFQNERSIEMLNKALNSKLKNKLKSIENVKVVNEKAILELNNKLLDAIENNNIEEVKQLLILGANPNDNSNTIFKSVPFLAVEKGNYMIFKTLINAGMDVNTVIQDGHLTLLMHASSLGHDQIVNQLINYNVNLKQKDRNGSTALHYIVSTDFEIATTLINAGLDPEEENNHAESYIKKLENKIRTSGGFTDFIKHINPKGLHLLNLIGIERFEKIEVPKETEQTQSGWQTYTNQRFGFIVKFPSDWKIGEAPTNGDGLSLNTDPSNHVSAYAGYHFPMNLDSFLDFRLKNGDTAKIIIEQTTSNNIVFHMIYTNNQIDYNIRGEVTVTFFEKYLNQIEEMIYNFETFKGAEG</sequence>
<feature type="transmembrane region" description="Helical" evidence="3">
    <location>
        <begin position="139"/>
        <end position="160"/>
    </location>
</feature>
<accession>A0ABT9J3E7</accession>
<dbReference type="InterPro" id="IPR002110">
    <property type="entry name" value="Ankyrin_rpt"/>
</dbReference>
<organism evidence="4 5">
    <name type="scientific">Chengkuizengella axinellae</name>
    <dbReference type="NCBI Taxonomy" id="3064388"/>
    <lineage>
        <taxon>Bacteria</taxon>
        <taxon>Bacillati</taxon>
        <taxon>Bacillota</taxon>
        <taxon>Bacilli</taxon>
        <taxon>Bacillales</taxon>
        <taxon>Paenibacillaceae</taxon>
        <taxon>Chengkuizengella</taxon>
    </lineage>
</organism>
<evidence type="ECO:0000256" key="1">
    <source>
        <dbReference type="ARBA" id="ARBA00022737"/>
    </source>
</evidence>
<feature type="transmembrane region" description="Helical" evidence="3">
    <location>
        <begin position="37"/>
        <end position="54"/>
    </location>
</feature>
<evidence type="ECO:0000313" key="4">
    <source>
        <dbReference type="EMBL" id="MDP5275519.1"/>
    </source>
</evidence>
<dbReference type="RefSeq" id="WP_305992827.1">
    <property type="nucleotide sequence ID" value="NZ_JAVAMP010000008.1"/>
</dbReference>
<evidence type="ECO:0000256" key="3">
    <source>
        <dbReference type="SAM" id="Phobius"/>
    </source>
</evidence>
<dbReference type="InterPro" id="IPR036770">
    <property type="entry name" value="Ankyrin_rpt-contain_sf"/>
</dbReference>
<keyword evidence="2" id="KW-0040">ANK repeat</keyword>
<dbReference type="EMBL" id="JAVAMP010000008">
    <property type="protein sequence ID" value="MDP5275519.1"/>
    <property type="molecule type" value="Genomic_DNA"/>
</dbReference>
<protein>
    <submittedName>
        <fullName evidence="4">Ankyrin repeat domain-containing protein</fullName>
    </submittedName>
</protein>
<keyword evidence="3" id="KW-0472">Membrane</keyword>
<dbReference type="Pfam" id="PF12796">
    <property type="entry name" value="Ank_2"/>
    <property type="match status" value="1"/>
</dbReference>
<dbReference type="Proteomes" id="UP001231941">
    <property type="component" value="Unassembled WGS sequence"/>
</dbReference>
<comment type="caution">
    <text evidence="4">The sequence shown here is derived from an EMBL/GenBank/DDBJ whole genome shotgun (WGS) entry which is preliminary data.</text>
</comment>
<dbReference type="SMART" id="SM00248">
    <property type="entry name" value="ANK"/>
    <property type="match status" value="4"/>
</dbReference>
<dbReference type="PANTHER" id="PTHR24198:SF165">
    <property type="entry name" value="ANKYRIN REPEAT-CONTAINING PROTEIN-RELATED"/>
    <property type="match status" value="1"/>
</dbReference>
<gene>
    <name evidence="4" type="ORF">Q5Y73_15525</name>
</gene>
<dbReference type="SUPFAM" id="SSF48403">
    <property type="entry name" value="Ankyrin repeat"/>
    <property type="match status" value="1"/>
</dbReference>
<reference evidence="4 5" key="1">
    <citation type="submission" date="2023-08" db="EMBL/GenBank/DDBJ databases">
        <authorList>
            <person name="Park J.-S."/>
        </authorList>
    </citation>
    <scope>NUCLEOTIDE SEQUENCE [LARGE SCALE GENOMIC DNA]</scope>
    <source>
        <strain evidence="4 5">2205SS18-9</strain>
    </source>
</reference>
<dbReference type="InterPro" id="IPR024399">
    <property type="entry name" value="DUF2628"/>
</dbReference>
<keyword evidence="5" id="KW-1185">Reference proteome</keyword>
<evidence type="ECO:0000256" key="2">
    <source>
        <dbReference type="ARBA" id="ARBA00023043"/>
    </source>
</evidence>
<keyword evidence="3" id="KW-1133">Transmembrane helix</keyword>